<feature type="domain" description="Beta-lactamase-related" evidence="1">
    <location>
        <begin position="13"/>
        <end position="334"/>
    </location>
</feature>
<dbReference type="Gene3D" id="3.40.710.10">
    <property type="entry name" value="DD-peptidase/beta-lactamase superfamily"/>
    <property type="match status" value="1"/>
</dbReference>
<dbReference type="EMBL" id="JBHLZP010000017">
    <property type="protein sequence ID" value="MFB9831423.1"/>
    <property type="molecule type" value="Genomic_DNA"/>
</dbReference>
<sequence length="540" mass="59234">MTPRIDALVNNLEQTLPHALEQHDVPGAAVGICDSEEILWCAGFGTTARHQGTPIDTSTRFSVQSTSKLYTATSVLLAVEASELDLDEPITSYLPEFTVRSVFENAPATKITLRHLLSHTAGFTHEAPIGSNYSIGEGDFEAHCQSISDTWLRFPVGHHHEYSNLGIDLAGYIIQRTHGMPFEEYVRQELFEPLGLRRSTFDLDVIEADEKRAIGHWKPFEEAGKPLPVKVPMVAAGGLYTSVADALRYVQNHLRDGEDLLDGALLQEQYRIAYPAPGQSFGYGLGLYADEWEPGVLVRHHGGSGFGFQAQLCWVPDLDVGIVMLTNSFDHSLQNETAHRIVEWLAPAPTRRVAPAPNDGGETSGADTSSADLGALAGEYVGRLDDRVRVLAENGRLRLRGAEMSEATLTGADAMTLWNARRDRLRFLRDADGRVRYLQTLRDGQVRYRNDAATTPPSTLDPKHAGTYVAAAWGVPVATYRIFQDGESPVIGRLDDDEDAIALRLTAIGPHLYLSAMGEVLDLGSAPPTYANIPLTRVRE</sequence>
<evidence type="ECO:0000313" key="2">
    <source>
        <dbReference type="EMBL" id="MFB9831423.1"/>
    </source>
</evidence>
<dbReference type="GO" id="GO:0016787">
    <property type="term" value="F:hydrolase activity"/>
    <property type="evidence" value="ECO:0007669"/>
    <property type="project" value="UniProtKB-KW"/>
</dbReference>
<dbReference type="EC" id="3.-.-.-" evidence="2"/>
<dbReference type="PANTHER" id="PTHR46825:SF9">
    <property type="entry name" value="BETA-LACTAMASE-RELATED DOMAIN-CONTAINING PROTEIN"/>
    <property type="match status" value="1"/>
</dbReference>
<gene>
    <name evidence="2" type="ORF">ACFFNX_04385</name>
</gene>
<evidence type="ECO:0000313" key="3">
    <source>
        <dbReference type="Proteomes" id="UP001589627"/>
    </source>
</evidence>
<dbReference type="Proteomes" id="UP001589627">
    <property type="component" value="Unassembled WGS sequence"/>
</dbReference>
<accession>A0ABV5Y9Q1</accession>
<proteinExistence type="predicted"/>
<protein>
    <submittedName>
        <fullName evidence="2">Serine hydrolase domain-containing protein</fullName>
        <ecNumber evidence="2">3.-.-.-</ecNumber>
    </submittedName>
</protein>
<dbReference type="InterPro" id="IPR012338">
    <property type="entry name" value="Beta-lactam/transpept-like"/>
</dbReference>
<dbReference type="RefSeq" id="WP_378195477.1">
    <property type="nucleotide sequence ID" value="NZ_JBHLZP010000017.1"/>
</dbReference>
<dbReference type="SUPFAM" id="SSF56601">
    <property type="entry name" value="beta-lactamase/transpeptidase-like"/>
    <property type="match status" value="1"/>
</dbReference>
<dbReference type="InterPro" id="IPR050491">
    <property type="entry name" value="AmpC-like"/>
</dbReference>
<comment type="caution">
    <text evidence="2">The sequence shown here is derived from an EMBL/GenBank/DDBJ whole genome shotgun (WGS) entry which is preliminary data.</text>
</comment>
<keyword evidence="2" id="KW-0378">Hydrolase</keyword>
<organism evidence="2 3">
    <name type="scientific">Actinoallomurus acaciae</name>
    <dbReference type="NCBI Taxonomy" id="502577"/>
    <lineage>
        <taxon>Bacteria</taxon>
        <taxon>Bacillati</taxon>
        <taxon>Actinomycetota</taxon>
        <taxon>Actinomycetes</taxon>
        <taxon>Streptosporangiales</taxon>
        <taxon>Thermomonosporaceae</taxon>
        <taxon>Actinoallomurus</taxon>
    </lineage>
</organism>
<keyword evidence="3" id="KW-1185">Reference proteome</keyword>
<name>A0ABV5Y9Q1_9ACTN</name>
<evidence type="ECO:0000259" key="1">
    <source>
        <dbReference type="Pfam" id="PF00144"/>
    </source>
</evidence>
<dbReference type="PANTHER" id="PTHR46825">
    <property type="entry name" value="D-ALANYL-D-ALANINE-CARBOXYPEPTIDASE/ENDOPEPTIDASE AMPH"/>
    <property type="match status" value="1"/>
</dbReference>
<reference evidence="2 3" key="1">
    <citation type="submission" date="2024-09" db="EMBL/GenBank/DDBJ databases">
        <authorList>
            <person name="Sun Q."/>
            <person name="Mori K."/>
        </authorList>
    </citation>
    <scope>NUCLEOTIDE SEQUENCE [LARGE SCALE GENOMIC DNA]</scope>
    <source>
        <strain evidence="2 3">TBRC 0563</strain>
    </source>
</reference>
<dbReference type="Pfam" id="PF00144">
    <property type="entry name" value="Beta-lactamase"/>
    <property type="match status" value="1"/>
</dbReference>
<dbReference type="InterPro" id="IPR001466">
    <property type="entry name" value="Beta-lactam-related"/>
</dbReference>